<protein>
    <submittedName>
        <fullName evidence="1">Uncharacterized protein</fullName>
    </submittedName>
</protein>
<dbReference type="Proteomes" id="UP000683511">
    <property type="component" value="Chromosome"/>
</dbReference>
<evidence type="ECO:0000313" key="2">
    <source>
        <dbReference type="Proteomes" id="UP000683511"/>
    </source>
</evidence>
<proteinExistence type="predicted"/>
<reference evidence="1" key="1">
    <citation type="submission" date="2017-04" db="EMBL/GenBank/DDBJ databases">
        <title>Genome deletions in a multicellular cyanobacterial endosymbiont for morphological adaptation in marine diatoms.</title>
        <authorList>
            <person name="Wang Y."/>
            <person name="Gao H."/>
            <person name="Li R."/>
            <person name="Xu X."/>
        </authorList>
    </citation>
    <scope>NUCLEOTIDE SEQUENCE</scope>
    <source>
        <strain evidence="1">FACHB 800</strain>
    </source>
</reference>
<dbReference type="EMBL" id="CP021056">
    <property type="protein sequence ID" value="QXE21346.1"/>
    <property type="molecule type" value="Genomic_DNA"/>
</dbReference>
<name>A0A975Y2Q8_9NOST</name>
<gene>
    <name evidence="1" type="ORF">B6N60_00020</name>
</gene>
<organism evidence="1 2">
    <name type="scientific">Richelia sinica FACHB-800</name>
    <dbReference type="NCBI Taxonomy" id="1357546"/>
    <lineage>
        <taxon>Bacteria</taxon>
        <taxon>Bacillati</taxon>
        <taxon>Cyanobacteriota</taxon>
        <taxon>Cyanophyceae</taxon>
        <taxon>Nostocales</taxon>
        <taxon>Nostocaceae</taxon>
        <taxon>Richelia</taxon>
    </lineage>
</organism>
<evidence type="ECO:0000313" key="1">
    <source>
        <dbReference type="EMBL" id="QXE21346.1"/>
    </source>
</evidence>
<dbReference type="AlphaFoldDB" id="A0A975Y2Q8"/>
<keyword evidence="2" id="KW-1185">Reference proteome</keyword>
<dbReference type="KEGG" id="rsin:B6N60_00020"/>
<sequence length="51" mass="5910">MSFSIDKNKRLVAAREIKHTGIFNRSPGDRSIFTNRNNLFNTIINKFLSPE</sequence>
<accession>A0A975Y2Q8</accession>